<keyword evidence="3" id="KW-0472">Membrane</keyword>
<evidence type="ECO:0000313" key="8">
    <source>
        <dbReference type="Proteomes" id="UP000234778"/>
    </source>
</evidence>
<evidence type="ECO:0000256" key="1">
    <source>
        <dbReference type="ARBA" id="ARBA00022475"/>
    </source>
</evidence>
<dbReference type="PANTHER" id="PTHR43649">
    <property type="entry name" value="ARABINOSE-BINDING PROTEIN-RELATED"/>
    <property type="match status" value="1"/>
</dbReference>
<dbReference type="Proteomes" id="UP000234778">
    <property type="component" value="Unassembled WGS sequence"/>
</dbReference>
<dbReference type="InterPro" id="IPR006311">
    <property type="entry name" value="TAT_signal"/>
</dbReference>
<sequence length="422" mass="45098">MTSLMTRRGFLGATATAALASVAACTQGSATRDSEEVAADGSVTITYMNFSANGGHEEDLQAIADAFHEENPQITVKLETVPYDSYFTKLQTAVAGGTASDAFELNYENFVTYASNGSLKALDGIDSSSYRPSLFEAFTRDGAQYGLPESFSNVVLFYNKTLFEEHGLGVPTSEWTWKEEREAAERLTDTATQTFGDYQPVSFHEFYKVLAQSGGQFLSDDGTRTAFNSPEGVAAASWLVSKPGAVMPTAADGAGAPDFDSELFKSGKLAMWHSGIWMFDGLQDVPFDWDIVVEHGETTKASAMFTNGAVVSATTAKAEAATKWITYLTSSSTMSEIRLSSAWELPPVADDAAFESYLDSGQPANRQAVLESLDKTVLPPVIASQQEMQDAMTQALESAAAGALSVEEALAQAASKIDSLLG</sequence>
<dbReference type="CDD" id="cd13585">
    <property type="entry name" value="PBP2_TMBP_like"/>
    <property type="match status" value="1"/>
</dbReference>
<feature type="signal peptide" evidence="6">
    <location>
        <begin position="1"/>
        <end position="20"/>
    </location>
</feature>
<dbReference type="SUPFAM" id="SSF53850">
    <property type="entry name" value="Periplasmic binding protein-like II"/>
    <property type="match status" value="1"/>
</dbReference>
<dbReference type="PANTHER" id="PTHR43649:SF33">
    <property type="entry name" value="POLYGALACTURONAN_RHAMNOGALACTURONAN-BINDING PROTEIN YTCQ"/>
    <property type="match status" value="1"/>
</dbReference>
<comment type="caution">
    <text evidence="7">The sequence shown here is derived from an EMBL/GenBank/DDBJ whole genome shotgun (WGS) entry which is preliminary data.</text>
</comment>
<organism evidence="7 8">
    <name type="scientific">Actinomyces urogenitalis</name>
    <dbReference type="NCBI Taxonomy" id="103621"/>
    <lineage>
        <taxon>Bacteria</taxon>
        <taxon>Bacillati</taxon>
        <taxon>Actinomycetota</taxon>
        <taxon>Actinomycetes</taxon>
        <taxon>Actinomycetales</taxon>
        <taxon>Actinomycetaceae</taxon>
        <taxon>Actinomyces</taxon>
    </lineage>
</organism>
<dbReference type="GeneID" id="81708348"/>
<dbReference type="Pfam" id="PF01547">
    <property type="entry name" value="SBP_bac_1"/>
    <property type="match status" value="1"/>
</dbReference>
<keyword evidence="4" id="KW-0564">Palmitate</keyword>
<evidence type="ECO:0000256" key="3">
    <source>
        <dbReference type="ARBA" id="ARBA00023136"/>
    </source>
</evidence>
<name>A0A2I1KT52_9ACTO</name>
<dbReference type="RefSeq" id="WP_101638091.1">
    <property type="nucleotide sequence ID" value="NZ_JBKUIE010000004.1"/>
</dbReference>
<feature type="chain" id="PRO_5038391113" evidence="6">
    <location>
        <begin position="21"/>
        <end position="422"/>
    </location>
</feature>
<evidence type="ECO:0000256" key="2">
    <source>
        <dbReference type="ARBA" id="ARBA00022729"/>
    </source>
</evidence>
<dbReference type="AlphaFoldDB" id="A0A2I1KT52"/>
<dbReference type="InterPro" id="IPR050490">
    <property type="entry name" value="Bact_solute-bd_prot1"/>
</dbReference>
<evidence type="ECO:0000256" key="5">
    <source>
        <dbReference type="ARBA" id="ARBA00023288"/>
    </source>
</evidence>
<evidence type="ECO:0000256" key="4">
    <source>
        <dbReference type="ARBA" id="ARBA00023139"/>
    </source>
</evidence>
<dbReference type="PROSITE" id="PS51318">
    <property type="entry name" value="TAT"/>
    <property type="match status" value="1"/>
</dbReference>
<dbReference type="InterPro" id="IPR006059">
    <property type="entry name" value="SBP"/>
</dbReference>
<protein>
    <submittedName>
        <fullName evidence="7">Sugar ABC transporter substrate-binding protein</fullName>
    </submittedName>
</protein>
<evidence type="ECO:0000256" key="6">
    <source>
        <dbReference type="SAM" id="SignalP"/>
    </source>
</evidence>
<proteinExistence type="predicted"/>
<dbReference type="EMBL" id="PKHA01000004">
    <property type="protein sequence ID" value="PKY98813.1"/>
    <property type="molecule type" value="Genomic_DNA"/>
</dbReference>
<dbReference type="PROSITE" id="PS51257">
    <property type="entry name" value="PROKAR_LIPOPROTEIN"/>
    <property type="match status" value="1"/>
</dbReference>
<reference evidence="7 8" key="1">
    <citation type="submission" date="2017-12" db="EMBL/GenBank/DDBJ databases">
        <title>Phylogenetic diversity of female urinary microbiome.</title>
        <authorList>
            <person name="Thomas-White K."/>
            <person name="Wolfe A.J."/>
        </authorList>
    </citation>
    <scope>NUCLEOTIDE SEQUENCE [LARGE SCALE GENOMIC DNA]</scope>
    <source>
        <strain evidence="7 8">UMB0319</strain>
    </source>
</reference>
<gene>
    <name evidence="7" type="ORF">CYJ26_05295</name>
</gene>
<accession>A0A2I1KT52</accession>
<keyword evidence="1" id="KW-1003">Cell membrane</keyword>
<keyword evidence="5" id="KW-0449">Lipoprotein</keyword>
<evidence type="ECO:0000313" key="7">
    <source>
        <dbReference type="EMBL" id="PKY98813.1"/>
    </source>
</evidence>
<dbReference type="Gene3D" id="3.40.190.10">
    <property type="entry name" value="Periplasmic binding protein-like II"/>
    <property type="match status" value="1"/>
</dbReference>
<keyword evidence="2 6" id="KW-0732">Signal</keyword>